<dbReference type="PIRSF" id="PIRSF005384">
    <property type="entry name" value="RpiB_LacA_B"/>
    <property type="match status" value="1"/>
</dbReference>
<dbReference type="SUPFAM" id="SSF89623">
    <property type="entry name" value="Ribose/Galactose isomerase RpiB/AlsB"/>
    <property type="match status" value="1"/>
</dbReference>
<protein>
    <submittedName>
        <fullName evidence="3">Ribose-5-phosphate isomerase</fullName>
    </submittedName>
</protein>
<keyword evidence="4" id="KW-1185">Reference proteome</keyword>
<accession>A0A1M5BMC5</accession>
<dbReference type="GO" id="GO:0016861">
    <property type="term" value="F:intramolecular oxidoreductase activity, interconverting aldoses and ketoses"/>
    <property type="evidence" value="ECO:0007669"/>
    <property type="project" value="UniProtKB-ARBA"/>
</dbReference>
<dbReference type="AlphaFoldDB" id="A0A1M5BMC5"/>
<comment type="similarity">
    <text evidence="1">Belongs to the LacAB/RpiB family.</text>
</comment>
<reference evidence="3 4" key="1">
    <citation type="submission" date="2016-11" db="EMBL/GenBank/DDBJ databases">
        <authorList>
            <person name="Jaros S."/>
            <person name="Januszkiewicz K."/>
            <person name="Wedrychowicz H."/>
        </authorList>
    </citation>
    <scope>NUCLEOTIDE SEQUENCE [LARGE SCALE GENOMIC DNA]</scope>
    <source>
        <strain evidence="3 4">DSM 17459</strain>
    </source>
</reference>
<dbReference type="STRING" id="1122155.SAMN02745158_03726"/>
<dbReference type="PANTHER" id="PTHR43732:SF1">
    <property type="entry name" value="RIBOSE 5-PHOSPHATE ISOMERASE"/>
    <property type="match status" value="1"/>
</dbReference>
<dbReference type="NCBIfam" id="NF004051">
    <property type="entry name" value="PRK05571.1"/>
    <property type="match status" value="1"/>
</dbReference>
<dbReference type="EMBL" id="FQVI01000028">
    <property type="protein sequence ID" value="SHF43661.1"/>
    <property type="molecule type" value="Genomic_DNA"/>
</dbReference>
<sequence length="157" mass="17158">MTDAVREIVIGNDNAAVELKITIAAYLRSLGVHVEDMGCSSPEDNTYYPLIAERVCQEIIDSGYEKRGILICGTGVGMAIAANKCRGIRAAVCHDIFSTERSILSNNGNVMCMGARVIGPELAKKLVRTWIGLEFQDGSSTPKVEAIRTLERKHMKE</sequence>
<dbReference type="PANTHER" id="PTHR43732">
    <property type="entry name" value="RIBOSE 5-PHOSPHATE ISOMERASE-RELATED"/>
    <property type="match status" value="1"/>
</dbReference>
<gene>
    <name evidence="3" type="ORF">SAMN02745158_03726</name>
</gene>
<keyword evidence="2 3" id="KW-0413">Isomerase</keyword>
<evidence type="ECO:0000313" key="3">
    <source>
        <dbReference type="EMBL" id="SHF43661.1"/>
    </source>
</evidence>
<evidence type="ECO:0000313" key="4">
    <source>
        <dbReference type="Proteomes" id="UP000184245"/>
    </source>
</evidence>
<proteinExistence type="inferred from homology"/>
<dbReference type="NCBIfam" id="TIGR00689">
    <property type="entry name" value="rpiB_lacA_lacB"/>
    <property type="match status" value="1"/>
</dbReference>
<evidence type="ECO:0000256" key="1">
    <source>
        <dbReference type="ARBA" id="ARBA00008754"/>
    </source>
</evidence>
<organism evidence="3 4">
    <name type="scientific">Lactonifactor longoviformis DSM 17459</name>
    <dbReference type="NCBI Taxonomy" id="1122155"/>
    <lineage>
        <taxon>Bacteria</taxon>
        <taxon>Bacillati</taxon>
        <taxon>Bacillota</taxon>
        <taxon>Clostridia</taxon>
        <taxon>Eubacteriales</taxon>
        <taxon>Clostridiaceae</taxon>
        <taxon>Lactonifactor</taxon>
    </lineage>
</organism>
<dbReference type="InterPro" id="IPR003500">
    <property type="entry name" value="RpiB_LacA_LacB"/>
</dbReference>
<dbReference type="Proteomes" id="UP000184245">
    <property type="component" value="Unassembled WGS sequence"/>
</dbReference>
<evidence type="ECO:0000256" key="2">
    <source>
        <dbReference type="ARBA" id="ARBA00023235"/>
    </source>
</evidence>
<dbReference type="Gene3D" id="3.40.1400.10">
    <property type="entry name" value="Sugar-phosphate isomerase, RpiB/LacA/LacB"/>
    <property type="match status" value="1"/>
</dbReference>
<dbReference type="Pfam" id="PF02502">
    <property type="entry name" value="LacAB_rpiB"/>
    <property type="match status" value="1"/>
</dbReference>
<dbReference type="GO" id="GO:0005975">
    <property type="term" value="P:carbohydrate metabolic process"/>
    <property type="evidence" value="ECO:0007669"/>
    <property type="project" value="InterPro"/>
</dbReference>
<dbReference type="InterPro" id="IPR036569">
    <property type="entry name" value="RpiB_LacA_LacB_sf"/>
</dbReference>
<dbReference type="InterPro" id="IPR051812">
    <property type="entry name" value="SPI_LacAB/RpiB"/>
</dbReference>
<name>A0A1M5BMC5_9CLOT</name>